<organism evidence="2 3">
    <name type="scientific">Zasmidium cellare ATCC 36951</name>
    <dbReference type="NCBI Taxonomy" id="1080233"/>
    <lineage>
        <taxon>Eukaryota</taxon>
        <taxon>Fungi</taxon>
        <taxon>Dikarya</taxon>
        <taxon>Ascomycota</taxon>
        <taxon>Pezizomycotina</taxon>
        <taxon>Dothideomycetes</taxon>
        <taxon>Dothideomycetidae</taxon>
        <taxon>Mycosphaerellales</taxon>
        <taxon>Mycosphaerellaceae</taxon>
        <taxon>Zasmidium</taxon>
    </lineage>
</organism>
<keyword evidence="1" id="KW-0472">Membrane</keyword>
<dbReference type="GeneID" id="54559385"/>
<dbReference type="PANTHER" id="PTHR42085:SF1">
    <property type="entry name" value="F-BOX DOMAIN-CONTAINING PROTEIN"/>
    <property type="match status" value="1"/>
</dbReference>
<feature type="transmembrane region" description="Helical" evidence="1">
    <location>
        <begin position="130"/>
        <end position="155"/>
    </location>
</feature>
<dbReference type="RefSeq" id="XP_033668700.1">
    <property type="nucleotide sequence ID" value="XM_033806113.1"/>
</dbReference>
<accession>A0A6A6CL93</accession>
<dbReference type="AlphaFoldDB" id="A0A6A6CL93"/>
<evidence type="ECO:0000256" key="1">
    <source>
        <dbReference type="SAM" id="Phobius"/>
    </source>
</evidence>
<keyword evidence="1" id="KW-0812">Transmembrane</keyword>
<dbReference type="PANTHER" id="PTHR42085">
    <property type="entry name" value="F-BOX DOMAIN-CONTAINING PROTEIN"/>
    <property type="match status" value="1"/>
</dbReference>
<dbReference type="InterPro" id="IPR038883">
    <property type="entry name" value="AN11006-like"/>
</dbReference>
<proteinExistence type="predicted"/>
<keyword evidence="1" id="KW-1133">Transmembrane helix</keyword>
<gene>
    <name evidence="2" type="ORF">M409DRAFT_21959</name>
</gene>
<dbReference type="Proteomes" id="UP000799537">
    <property type="component" value="Unassembled WGS sequence"/>
</dbReference>
<evidence type="ECO:0000313" key="2">
    <source>
        <dbReference type="EMBL" id="KAF2167811.1"/>
    </source>
</evidence>
<dbReference type="EMBL" id="ML993592">
    <property type="protein sequence ID" value="KAF2167811.1"/>
    <property type="molecule type" value="Genomic_DNA"/>
</dbReference>
<dbReference type="OrthoDB" id="62952at2759"/>
<keyword evidence="3" id="KW-1185">Reference proteome</keyword>
<protein>
    <submittedName>
        <fullName evidence="2">Uncharacterized protein</fullName>
    </submittedName>
</protein>
<sequence>MTFIPHVVTIMLYPPPRDATRTRAEAIIDRACLCFALCEVVHKLFLLYHLARHLLSSTRAGRALRTRLRSLPATLEPLLLPVWLRISALLAPVHSRVVVALAPYGVLAERVAPGLGAPLGWVRGVLVVEVWVWVHLVWIAGLVYCAPFFLLAWMVRKVLRSICRRGTSVQESATTTATTAASTPSPFRFLDLPPELRNRNYTSTSEIALKDTVRIVYDAARPYRMVLKRKTTLAILTDLLRLPGRKGDITRPRRLALPSTSRQIHNESSRLLFEDMRLDFAVCDSRSSIPAMNEFSDVFKDKLQFVRRLEMPLRVARTLLFEAADNNKGGAGRLGISLRRMSLAVNGSVARMGGLWQLWYSREVIPAERRRWEDVALAVPGQLFDVETELTGKWTLGWIDP</sequence>
<name>A0A6A6CL93_ZASCE</name>
<evidence type="ECO:0000313" key="3">
    <source>
        <dbReference type="Proteomes" id="UP000799537"/>
    </source>
</evidence>
<reference evidence="2" key="1">
    <citation type="journal article" date="2020" name="Stud. Mycol.">
        <title>101 Dothideomycetes genomes: a test case for predicting lifestyles and emergence of pathogens.</title>
        <authorList>
            <person name="Haridas S."/>
            <person name="Albert R."/>
            <person name="Binder M."/>
            <person name="Bloem J."/>
            <person name="Labutti K."/>
            <person name="Salamov A."/>
            <person name="Andreopoulos B."/>
            <person name="Baker S."/>
            <person name="Barry K."/>
            <person name="Bills G."/>
            <person name="Bluhm B."/>
            <person name="Cannon C."/>
            <person name="Castanera R."/>
            <person name="Culley D."/>
            <person name="Daum C."/>
            <person name="Ezra D."/>
            <person name="Gonzalez J."/>
            <person name="Henrissat B."/>
            <person name="Kuo A."/>
            <person name="Liang C."/>
            <person name="Lipzen A."/>
            <person name="Lutzoni F."/>
            <person name="Magnuson J."/>
            <person name="Mondo S."/>
            <person name="Nolan M."/>
            <person name="Ohm R."/>
            <person name="Pangilinan J."/>
            <person name="Park H.-J."/>
            <person name="Ramirez L."/>
            <person name="Alfaro M."/>
            <person name="Sun H."/>
            <person name="Tritt A."/>
            <person name="Yoshinaga Y."/>
            <person name="Zwiers L.-H."/>
            <person name="Turgeon B."/>
            <person name="Goodwin S."/>
            <person name="Spatafora J."/>
            <person name="Crous P."/>
            <person name="Grigoriev I."/>
        </authorList>
    </citation>
    <scope>NUCLEOTIDE SEQUENCE</scope>
    <source>
        <strain evidence="2">ATCC 36951</strain>
    </source>
</reference>